<dbReference type="InterPro" id="IPR056115">
    <property type="entry name" value="DUF7698"/>
</dbReference>
<dbReference type="EMBL" id="CAZS010000128">
    <property type="protein sequence ID" value="CCZ26608.1"/>
    <property type="molecule type" value="Genomic_DNA"/>
</dbReference>
<feature type="domain" description="DUF7698" evidence="1">
    <location>
        <begin position="1"/>
        <end position="121"/>
    </location>
</feature>
<gene>
    <name evidence="2" type="ORF">BN734_00526</name>
</gene>
<reference evidence="2" key="1">
    <citation type="submission" date="2012-11" db="EMBL/GenBank/DDBJ databases">
        <title>Dependencies among metagenomic species, viruses, plasmids and units of genetic variation.</title>
        <authorList>
            <person name="Nielsen H.B."/>
            <person name="Almeida M."/>
            <person name="Juncker A.S."/>
            <person name="Rasmussen S."/>
            <person name="Li J."/>
            <person name="Sunagawa S."/>
            <person name="Plichta D."/>
            <person name="Gautier L."/>
            <person name="Le Chatelier E."/>
            <person name="Peletier E."/>
            <person name="Bonde I."/>
            <person name="Nielsen T."/>
            <person name="Manichanh C."/>
            <person name="Arumugam M."/>
            <person name="Batto J."/>
            <person name="Santos M.B.Q.D."/>
            <person name="Blom N."/>
            <person name="Borruel N."/>
            <person name="Burgdorf K.S."/>
            <person name="Boumezbeur F."/>
            <person name="Casellas F."/>
            <person name="Dore J."/>
            <person name="Guarner F."/>
            <person name="Hansen T."/>
            <person name="Hildebrand F."/>
            <person name="Kaas R.S."/>
            <person name="Kennedy S."/>
            <person name="Kristiansen K."/>
            <person name="Kultima J.R."/>
            <person name="Leonard P."/>
            <person name="Levenez F."/>
            <person name="Lund O."/>
            <person name="Moumen B."/>
            <person name="Le Paslier D."/>
            <person name="Pons N."/>
            <person name="Pedersen O."/>
            <person name="Prifti E."/>
            <person name="Qin J."/>
            <person name="Raes J."/>
            <person name="Tap J."/>
            <person name="Tims S."/>
            <person name="Ussery D.W."/>
            <person name="Yamada T."/>
            <person name="MetaHit consortium"/>
            <person name="Renault P."/>
            <person name="Sicheritz-Ponten T."/>
            <person name="Bork P."/>
            <person name="Wang J."/>
            <person name="Brunak S."/>
            <person name="Ehrlich S.D."/>
        </authorList>
    </citation>
    <scope>NUCLEOTIDE SEQUENCE [LARGE SCALE GENOMIC DNA]</scope>
</reference>
<dbReference type="RefSeq" id="WP_022003049.1">
    <property type="nucleotide sequence ID" value="NZ_HF995123.1"/>
</dbReference>
<protein>
    <recommendedName>
        <fullName evidence="1">DUF7698 domain-containing protein</fullName>
    </recommendedName>
</protein>
<comment type="caution">
    <text evidence="2">The sequence shown here is derived from an EMBL/GenBank/DDBJ whole genome shotgun (WGS) entry which is preliminary data.</text>
</comment>
<evidence type="ECO:0000313" key="2">
    <source>
        <dbReference type="EMBL" id="CCZ26608.1"/>
    </source>
</evidence>
<organism evidence="2 3">
    <name type="scientific">[Ruminococcus] torques CAG:61</name>
    <dbReference type="NCBI Taxonomy" id="1263108"/>
    <lineage>
        <taxon>Bacteria</taxon>
        <taxon>Bacillati</taxon>
        <taxon>Bacillota</taxon>
        <taxon>Clostridia</taxon>
        <taxon>Lachnospirales</taxon>
        <taxon>Lachnospiraceae</taxon>
        <taxon>Mediterraneibacter</taxon>
    </lineage>
</organism>
<proteinExistence type="predicted"/>
<evidence type="ECO:0000313" key="3">
    <source>
        <dbReference type="Proteomes" id="UP000017998"/>
    </source>
</evidence>
<accession>R5QDG9</accession>
<evidence type="ECO:0000259" key="1">
    <source>
        <dbReference type="Pfam" id="PF24753"/>
    </source>
</evidence>
<sequence>MKEIRRFEELMNAKENISLKDAGVNSTLYRAYRTSKEESGNDLINFDDIIWDHDIKEIADSMRAEGIKKFTISSTFSSLIETLAEFEKNGIYMNGLTTVNARYTDWKTGEQARIPAIKMEVR</sequence>
<name>R5QDG9_9FIRM</name>
<dbReference type="Proteomes" id="UP000017998">
    <property type="component" value="Unassembled WGS sequence"/>
</dbReference>
<dbReference type="AlphaFoldDB" id="R5QDG9"/>
<dbReference type="Pfam" id="PF24753">
    <property type="entry name" value="DUF7698"/>
    <property type="match status" value="1"/>
</dbReference>